<dbReference type="NCBIfam" id="TIGR04490">
    <property type="entry name" value="SoxZ_true"/>
    <property type="match status" value="1"/>
</dbReference>
<dbReference type="InterPro" id="IPR014756">
    <property type="entry name" value="Ig_E-set"/>
</dbReference>
<sequence length="108" mass="12211">MSDVRPRIRLPRSANAGDVVEVKTLISHNMETGLRRDGSGDAIPRQIIHRFTCEYAGKMVLDVEMEPAISANPYMEFDVQVDESADFVFTWYDDDGSVYSETQSFEVS</sequence>
<dbReference type="RefSeq" id="WP_142082069.1">
    <property type="nucleotide sequence ID" value="NZ_JBOFFA010000037.1"/>
</dbReference>
<accession>A0A543KFH2</accession>
<dbReference type="InterPro" id="IPR013783">
    <property type="entry name" value="Ig-like_fold"/>
</dbReference>
<evidence type="ECO:0000313" key="3">
    <source>
        <dbReference type="Proteomes" id="UP000320582"/>
    </source>
</evidence>
<proteinExistence type="predicted"/>
<feature type="domain" description="Sulphur oxidation protein SoxZ" evidence="1">
    <location>
        <begin position="8"/>
        <end position="102"/>
    </location>
</feature>
<protein>
    <submittedName>
        <fullName evidence="2">Sulfur-oxidizing protein SoxZ</fullName>
    </submittedName>
</protein>
<gene>
    <name evidence="2" type="ORF">BD293_2486</name>
</gene>
<dbReference type="EMBL" id="VFPT01000001">
    <property type="protein sequence ID" value="TQM93833.1"/>
    <property type="molecule type" value="Genomic_DNA"/>
</dbReference>
<dbReference type="Proteomes" id="UP000320582">
    <property type="component" value="Unassembled WGS sequence"/>
</dbReference>
<dbReference type="Pfam" id="PF08770">
    <property type="entry name" value="SoxZ"/>
    <property type="match status" value="1"/>
</dbReference>
<dbReference type="InterPro" id="IPR014880">
    <property type="entry name" value="SoxZ_dom"/>
</dbReference>
<reference evidence="2 3" key="1">
    <citation type="submission" date="2019-06" db="EMBL/GenBank/DDBJ databases">
        <title>Genomic Encyclopedia of Archaeal and Bacterial Type Strains, Phase II (KMG-II): from individual species to whole genera.</title>
        <authorList>
            <person name="Goeker M."/>
        </authorList>
    </citation>
    <scope>NUCLEOTIDE SEQUENCE [LARGE SCALE GENOMIC DNA]</scope>
    <source>
        <strain evidence="2 3">DSM 18423</strain>
    </source>
</reference>
<evidence type="ECO:0000259" key="1">
    <source>
        <dbReference type="Pfam" id="PF08770"/>
    </source>
</evidence>
<organism evidence="2 3">
    <name type="scientific">Roseinatronobacter monicus</name>
    <dbReference type="NCBI Taxonomy" id="393481"/>
    <lineage>
        <taxon>Bacteria</taxon>
        <taxon>Pseudomonadati</taxon>
        <taxon>Pseudomonadota</taxon>
        <taxon>Alphaproteobacteria</taxon>
        <taxon>Rhodobacterales</taxon>
        <taxon>Paracoccaceae</taxon>
        <taxon>Roseinatronobacter</taxon>
    </lineage>
</organism>
<dbReference type="SUPFAM" id="SSF81296">
    <property type="entry name" value="E set domains"/>
    <property type="match status" value="1"/>
</dbReference>
<dbReference type="InterPro" id="IPR030995">
    <property type="entry name" value="SoxZ"/>
</dbReference>
<comment type="caution">
    <text evidence="2">The sequence shown here is derived from an EMBL/GenBank/DDBJ whole genome shotgun (WGS) entry which is preliminary data.</text>
</comment>
<evidence type="ECO:0000313" key="2">
    <source>
        <dbReference type="EMBL" id="TQM93833.1"/>
    </source>
</evidence>
<name>A0A543KFH2_9RHOB</name>
<keyword evidence="3" id="KW-1185">Reference proteome</keyword>
<dbReference type="AlphaFoldDB" id="A0A543KFH2"/>
<dbReference type="OrthoDB" id="9795530at2"/>
<dbReference type="Gene3D" id="2.60.40.10">
    <property type="entry name" value="Immunoglobulins"/>
    <property type="match status" value="1"/>
</dbReference>